<dbReference type="Gene3D" id="3.90.550.10">
    <property type="entry name" value="Spore Coat Polysaccharide Biosynthesis Protein SpsA, Chain A"/>
    <property type="match status" value="1"/>
</dbReference>
<dbReference type="InterPro" id="IPR029044">
    <property type="entry name" value="Nucleotide-diphossugar_trans"/>
</dbReference>
<dbReference type="SUPFAM" id="SSF53448">
    <property type="entry name" value="Nucleotide-diphospho-sugar transferases"/>
    <property type="match status" value="1"/>
</dbReference>
<accession>A0A840TIS6</accession>
<dbReference type="Proteomes" id="UP000557307">
    <property type="component" value="Unassembled WGS sequence"/>
</dbReference>
<dbReference type="RefSeq" id="WP_184172505.1">
    <property type="nucleotide sequence ID" value="NZ_JACHGF010000002.1"/>
</dbReference>
<dbReference type="EMBL" id="JACHGF010000002">
    <property type="protein sequence ID" value="MBB5283261.1"/>
    <property type="molecule type" value="Genomic_DNA"/>
</dbReference>
<name>A0A840TIS6_9BACT</name>
<evidence type="ECO:0000313" key="1">
    <source>
        <dbReference type="EMBL" id="MBB5283261.1"/>
    </source>
</evidence>
<sequence>MFETPVLLIIFNRPHTAQRTLDEIRKVKPKQLFIAADGPRPDRPDDVQNCADTRAVINQIDWPCEVKTYFRQENRGCGYGPAEAITWFFKHVEQGIILEDDCLPDPSFFGYCAEVLNTYKHDPRVAIVSGTNPVLIWRDKSRSYLFSVLPNTWGWATWRRAWDKFDYQASGWHTSEGKERVRKALNNDLYFYHFAREFDDYFVEVRQDVWDFQWYFCCLYHGSYGIIPARNLISNIGFDENATHTFNVRDSKANMPTFNLNLPLRHKSFGIDRFFDRYLFERTLNRRKRSFLKKATLKTIKILQSSRLL</sequence>
<comment type="caution">
    <text evidence="1">The sequence shown here is derived from an EMBL/GenBank/DDBJ whole genome shotgun (WGS) entry which is preliminary data.</text>
</comment>
<gene>
    <name evidence="1" type="ORF">HNQ92_001387</name>
</gene>
<proteinExistence type="predicted"/>
<keyword evidence="2" id="KW-1185">Reference proteome</keyword>
<organism evidence="1 2">
    <name type="scientific">Rhabdobacter roseus</name>
    <dbReference type="NCBI Taxonomy" id="1655419"/>
    <lineage>
        <taxon>Bacteria</taxon>
        <taxon>Pseudomonadati</taxon>
        <taxon>Bacteroidota</taxon>
        <taxon>Cytophagia</taxon>
        <taxon>Cytophagales</taxon>
        <taxon>Cytophagaceae</taxon>
        <taxon>Rhabdobacter</taxon>
    </lineage>
</organism>
<protein>
    <recommendedName>
        <fullName evidence="3">Nucleotide-diphospho-sugar transferase</fullName>
    </recommendedName>
</protein>
<reference evidence="1 2" key="1">
    <citation type="submission" date="2020-08" db="EMBL/GenBank/DDBJ databases">
        <title>Genomic Encyclopedia of Type Strains, Phase IV (KMG-IV): sequencing the most valuable type-strain genomes for metagenomic binning, comparative biology and taxonomic classification.</title>
        <authorList>
            <person name="Goeker M."/>
        </authorList>
    </citation>
    <scope>NUCLEOTIDE SEQUENCE [LARGE SCALE GENOMIC DNA]</scope>
    <source>
        <strain evidence="1 2">DSM 105074</strain>
    </source>
</reference>
<evidence type="ECO:0008006" key="3">
    <source>
        <dbReference type="Google" id="ProtNLM"/>
    </source>
</evidence>
<dbReference type="AlphaFoldDB" id="A0A840TIS6"/>
<evidence type="ECO:0000313" key="2">
    <source>
        <dbReference type="Proteomes" id="UP000557307"/>
    </source>
</evidence>